<reference evidence="2" key="1">
    <citation type="journal article" date="2019" name="Int. J. Syst. Evol. Microbiol.">
        <title>The Global Catalogue of Microorganisms (GCM) 10K type strain sequencing project: providing services to taxonomists for standard genome sequencing and annotation.</title>
        <authorList>
            <consortium name="The Broad Institute Genomics Platform"/>
            <consortium name="The Broad Institute Genome Sequencing Center for Infectious Disease"/>
            <person name="Wu L."/>
            <person name="Ma J."/>
        </authorList>
    </citation>
    <scope>NUCLEOTIDE SEQUENCE [LARGE SCALE GENOMIC DNA]</scope>
    <source>
        <strain evidence="2">CGMCC 1.15643</strain>
    </source>
</reference>
<dbReference type="Proteomes" id="UP001595976">
    <property type="component" value="Unassembled WGS sequence"/>
</dbReference>
<accession>A0ABW0F2M6</accession>
<proteinExistence type="predicted"/>
<gene>
    <name evidence="1" type="ORF">ACFPK2_06580</name>
</gene>
<dbReference type="RefSeq" id="WP_260347921.1">
    <property type="nucleotide sequence ID" value="NZ_JAOAOS010000002.1"/>
</dbReference>
<sequence length="492" mass="53122">MTTPSTSAQWPVAGWKLVPVEPDETQIEAMYEAFRKARRGGVGGMTIDAQWRRERAPEIMAYAAMLTASPSPAASPASPSGVLDLYREAVRVDVKMEGPQFMGCNTSALKRAWEADRASLSSDATPAPTSGSEGGERLLRQLRALAVALHEKHYADDGAGWQPLEDAEGILSQIDNMTTGLSRLSLTAERLDAACASYWDGVWNDRDCWTGDEKDRERERMRRATGSILAKPASSPAGGDVREAETKGPYEARLCKGIPTDCCDFGVVSLSEGREVCRAWREQDARAIAAALAKPASSPAGGDVAERHALKTLMKAIQRAEDGAGTLPAKEAVKLRPADWHAVCDQARKLAALSSSAGPAVEPVAYRIDHPQHGQALVSQPLTIADRKHGWTQQALYAHPAPATVESWQDISTAPKDGMAFFGIGPDDAYPQAMRWQAYSADEIEEIGEPGYWSYCEDLIGDVTGSASPLYWRPMFPLPTAALAPATEGRKS</sequence>
<protein>
    <recommendedName>
        <fullName evidence="3">DUF551 domain-containing protein</fullName>
    </recommendedName>
</protein>
<evidence type="ECO:0000313" key="1">
    <source>
        <dbReference type="EMBL" id="MFC5292650.1"/>
    </source>
</evidence>
<evidence type="ECO:0000313" key="2">
    <source>
        <dbReference type="Proteomes" id="UP001595976"/>
    </source>
</evidence>
<name>A0ABW0F2M6_9HYPH</name>
<evidence type="ECO:0008006" key="3">
    <source>
        <dbReference type="Google" id="ProtNLM"/>
    </source>
</evidence>
<keyword evidence="2" id="KW-1185">Reference proteome</keyword>
<organism evidence="1 2">
    <name type="scientific">Bosea minatitlanensis</name>
    <dbReference type="NCBI Taxonomy" id="128782"/>
    <lineage>
        <taxon>Bacteria</taxon>
        <taxon>Pseudomonadati</taxon>
        <taxon>Pseudomonadota</taxon>
        <taxon>Alphaproteobacteria</taxon>
        <taxon>Hyphomicrobiales</taxon>
        <taxon>Boseaceae</taxon>
        <taxon>Bosea</taxon>
    </lineage>
</organism>
<comment type="caution">
    <text evidence="1">The sequence shown here is derived from an EMBL/GenBank/DDBJ whole genome shotgun (WGS) entry which is preliminary data.</text>
</comment>
<dbReference type="EMBL" id="JBHSLI010000002">
    <property type="protein sequence ID" value="MFC5292650.1"/>
    <property type="molecule type" value="Genomic_DNA"/>
</dbReference>